<evidence type="ECO:0000313" key="1">
    <source>
        <dbReference type="EMBL" id="KAA3458337.1"/>
    </source>
</evidence>
<sequence>MCRRYFGKGTDDTVAQARLKEEIICSLDVDMRKCMEGCSQPLSYSQRGYELESGGSVGTGGSYVSATGLNVRTESLVHGPQVHHVPENPHPVIAEKSSKEGRVFMELNDYPGSGANNRHTPRPQFGRCADC</sequence>
<reference evidence="2" key="1">
    <citation type="journal article" date="2019" name="Plant Biotechnol. J.">
        <title>Genome sequencing of the Australian wild diploid species Gossypium australe highlights disease resistance and delayed gland morphogenesis.</title>
        <authorList>
            <person name="Cai Y."/>
            <person name="Cai X."/>
            <person name="Wang Q."/>
            <person name="Wang P."/>
            <person name="Zhang Y."/>
            <person name="Cai C."/>
            <person name="Xu Y."/>
            <person name="Wang K."/>
            <person name="Zhou Z."/>
            <person name="Wang C."/>
            <person name="Geng S."/>
            <person name="Li B."/>
            <person name="Dong Q."/>
            <person name="Hou Y."/>
            <person name="Wang H."/>
            <person name="Ai P."/>
            <person name="Liu Z."/>
            <person name="Yi F."/>
            <person name="Sun M."/>
            <person name="An G."/>
            <person name="Cheng J."/>
            <person name="Zhang Y."/>
            <person name="Shi Q."/>
            <person name="Xie Y."/>
            <person name="Shi X."/>
            <person name="Chang Y."/>
            <person name="Huang F."/>
            <person name="Chen Y."/>
            <person name="Hong S."/>
            <person name="Mi L."/>
            <person name="Sun Q."/>
            <person name="Zhang L."/>
            <person name="Zhou B."/>
            <person name="Peng R."/>
            <person name="Zhang X."/>
            <person name="Liu F."/>
        </authorList>
    </citation>
    <scope>NUCLEOTIDE SEQUENCE [LARGE SCALE GENOMIC DNA]</scope>
    <source>
        <strain evidence="2">cv. PA1801</strain>
    </source>
</reference>
<accession>A0A5B6UN17</accession>
<dbReference type="PANTHER" id="PTHR33474">
    <property type="entry name" value="TRANSMEMBRANE PROTEIN"/>
    <property type="match status" value="1"/>
</dbReference>
<evidence type="ECO:0000313" key="2">
    <source>
        <dbReference type="Proteomes" id="UP000325315"/>
    </source>
</evidence>
<keyword evidence="1" id="KW-0812">Transmembrane</keyword>
<dbReference type="Proteomes" id="UP000325315">
    <property type="component" value="Unassembled WGS sequence"/>
</dbReference>
<gene>
    <name evidence="1" type="ORF">EPI10_012963</name>
</gene>
<proteinExistence type="predicted"/>
<keyword evidence="1" id="KW-0472">Membrane</keyword>
<dbReference type="EMBL" id="SMMG02000010">
    <property type="protein sequence ID" value="KAA3458337.1"/>
    <property type="molecule type" value="Genomic_DNA"/>
</dbReference>
<keyword evidence="2" id="KW-1185">Reference proteome</keyword>
<comment type="caution">
    <text evidence="1">The sequence shown here is derived from an EMBL/GenBank/DDBJ whole genome shotgun (WGS) entry which is preliminary data.</text>
</comment>
<dbReference type="PANTHER" id="PTHR33474:SF2">
    <property type="entry name" value="TRANSMEMBRANE PROTEIN"/>
    <property type="match status" value="1"/>
</dbReference>
<name>A0A5B6UN17_9ROSI</name>
<dbReference type="OrthoDB" id="747636at2759"/>
<dbReference type="AlphaFoldDB" id="A0A5B6UN17"/>
<organism evidence="1 2">
    <name type="scientific">Gossypium australe</name>
    <dbReference type="NCBI Taxonomy" id="47621"/>
    <lineage>
        <taxon>Eukaryota</taxon>
        <taxon>Viridiplantae</taxon>
        <taxon>Streptophyta</taxon>
        <taxon>Embryophyta</taxon>
        <taxon>Tracheophyta</taxon>
        <taxon>Spermatophyta</taxon>
        <taxon>Magnoliopsida</taxon>
        <taxon>eudicotyledons</taxon>
        <taxon>Gunneridae</taxon>
        <taxon>Pentapetalae</taxon>
        <taxon>rosids</taxon>
        <taxon>malvids</taxon>
        <taxon>Malvales</taxon>
        <taxon>Malvaceae</taxon>
        <taxon>Malvoideae</taxon>
        <taxon>Gossypium</taxon>
    </lineage>
</organism>
<protein>
    <submittedName>
        <fullName evidence="1">Transmembrane protein</fullName>
    </submittedName>
</protein>